<comment type="subcellular location">
    <subcellularLocation>
        <location evidence="1">Cell membrane</location>
        <topology evidence="1">Multi-pass membrane protein</topology>
    </subcellularLocation>
</comment>
<keyword evidence="4 9" id="KW-0812">Transmembrane</keyword>
<dbReference type="PANTHER" id="PTHR43394:SF1">
    <property type="entry name" value="ATP-BINDING CASSETTE SUB-FAMILY B MEMBER 10, MITOCHONDRIAL"/>
    <property type="match status" value="1"/>
</dbReference>
<evidence type="ECO:0000313" key="13">
    <source>
        <dbReference type="Proteomes" id="UP000198571"/>
    </source>
</evidence>
<sequence length="589" mass="65979">MCHSMKVFIDLMWYFKQEKWRYGGGIAILAIVSVLSLLPPYIVGVIVDHISMETLTEEILWQWMLILFGLAITVYVFRYIWRILIFGSAIRLARLLRNQLYGHFSKMTSSFFQKRRTGDLMAHATNDIRAVEQTAGAGVLTLVDSLTMGGFVILTMAVTISWELTLIALIPMPFMALATSKYGAMLHKRFSKAQAAFSSLNDKVQESMSGVKVIKTFGYEKEDADSFRKESDNVVNKNIEVAKVDALFDPTISLIVGFSFFLSIVFGSMFVVAGDITIGQLTSFTVYLGLLIWPMLAFGWLFNIVERGRASYDRISSLLAVKQEIVDEPDADQNPPEGEITFRIGRFSYEQEEAPALQNINLHISRGETLGIAGRTGSGKTTLVRSLMRDFDIDEGTILFKQKPIHRYTLDALRTTVGYVPQDHFLFSATIADNISFAKPDASYAEIMEAARLAAIHDDILQFDDGYETVVGERGVTLSGGQKQRISIARALLADPEVLVLDDSLSAVDAKTEEQILHHLRELRAGKTTFITAHRLSAIKHADQIAVMDNGTISEHGTHEELMANNRWYRKMYDHQQLESLVKKGGEPS</sequence>
<keyword evidence="7 9" id="KW-1133">Transmembrane helix</keyword>
<evidence type="ECO:0000256" key="9">
    <source>
        <dbReference type="SAM" id="Phobius"/>
    </source>
</evidence>
<evidence type="ECO:0000256" key="1">
    <source>
        <dbReference type="ARBA" id="ARBA00004651"/>
    </source>
</evidence>
<keyword evidence="3" id="KW-1003">Cell membrane</keyword>
<dbReference type="SMART" id="SM00382">
    <property type="entry name" value="AAA"/>
    <property type="match status" value="1"/>
</dbReference>
<dbReference type="PROSITE" id="PS00211">
    <property type="entry name" value="ABC_TRANSPORTER_1"/>
    <property type="match status" value="1"/>
</dbReference>
<evidence type="ECO:0000256" key="4">
    <source>
        <dbReference type="ARBA" id="ARBA00022692"/>
    </source>
</evidence>
<keyword evidence="2" id="KW-0813">Transport</keyword>
<evidence type="ECO:0000313" key="12">
    <source>
        <dbReference type="EMBL" id="SER58448.1"/>
    </source>
</evidence>
<dbReference type="InterPro" id="IPR011527">
    <property type="entry name" value="ABC1_TM_dom"/>
</dbReference>
<feature type="transmembrane region" description="Helical" evidence="9">
    <location>
        <begin position="252"/>
        <end position="272"/>
    </location>
</feature>
<evidence type="ECO:0000256" key="3">
    <source>
        <dbReference type="ARBA" id="ARBA00022475"/>
    </source>
</evidence>
<evidence type="ECO:0000256" key="6">
    <source>
        <dbReference type="ARBA" id="ARBA00022840"/>
    </source>
</evidence>
<evidence type="ECO:0000256" key="7">
    <source>
        <dbReference type="ARBA" id="ARBA00022989"/>
    </source>
</evidence>
<evidence type="ECO:0000259" key="11">
    <source>
        <dbReference type="PROSITE" id="PS50929"/>
    </source>
</evidence>
<dbReference type="AlphaFoldDB" id="A0A1H9QDF8"/>
<evidence type="ECO:0000256" key="2">
    <source>
        <dbReference type="ARBA" id="ARBA00022448"/>
    </source>
</evidence>
<feature type="transmembrane region" description="Helical" evidence="9">
    <location>
        <begin position="284"/>
        <end position="305"/>
    </location>
</feature>
<feature type="domain" description="ABC transporter" evidence="10">
    <location>
        <begin position="342"/>
        <end position="575"/>
    </location>
</feature>
<evidence type="ECO:0000259" key="10">
    <source>
        <dbReference type="PROSITE" id="PS50893"/>
    </source>
</evidence>
<keyword evidence="8 9" id="KW-0472">Membrane</keyword>
<keyword evidence="5" id="KW-0547">Nucleotide-binding</keyword>
<organism evidence="12 13">
    <name type="scientific">Salipaludibacillus aurantiacus</name>
    <dbReference type="NCBI Taxonomy" id="1601833"/>
    <lineage>
        <taxon>Bacteria</taxon>
        <taxon>Bacillati</taxon>
        <taxon>Bacillota</taxon>
        <taxon>Bacilli</taxon>
        <taxon>Bacillales</taxon>
        <taxon>Bacillaceae</taxon>
    </lineage>
</organism>
<name>A0A1H9QDF8_9BACI</name>
<dbReference type="PROSITE" id="PS50893">
    <property type="entry name" value="ABC_TRANSPORTER_2"/>
    <property type="match status" value="1"/>
</dbReference>
<dbReference type="GO" id="GO:0005524">
    <property type="term" value="F:ATP binding"/>
    <property type="evidence" value="ECO:0007669"/>
    <property type="project" value="UniProtKB-KW"/>
</dbReference>
<dbReference type="PANTHER" id="PTHR43394">
    <property type="entry name" value="ATP-DEPENDENT PERMEASE MDL1, MITOCHONDRIAL"/>
    <property type="match status" value="1"/>
</dbReference>
<gene>
    <name evidence="12" type="ORF">SAMN05518684_102159</name>
</gene>
<dbReference type="GO" id="GO:0005886">
    <property type="term" value="C:plasma membrane"/>
    <property type="evidence" value="ECO:0007669"/>
    <property type="project" value="UniProtKB-SubCell"/>
</dbReference>
<keyword evidence="6 12" id="KW-0067">ATP-binding</keyword>
<dbReference type="InterPro" id="IPR017871">
    <property type="entry name" value="ABC_transporter-like_CS"/>
</dbReference>
<dbReference type="PROSITE" id="PS50929">
    <property type="entry name" value="ABC_TM1F"/>
    <property type="match status" value="1"/>
</dbReference>
<dbReference type="InterPro" id="IPR027417">
    <property type="entry name" value="P-loop_NTPase"/>
</dbReference>
<dbReference type="InterPro" id="IPR003593">
    <property type="entry name" value="AAA+_ATPase"/>
</dbReference>
<dbReference type="Gene3D" id="3.40.50.300">
    <property type="entry name" value="P-loop containing nucleotide triphosphate hydrolases"/>
    <property type="match status" value="1"/>
</dbReference>
<proteinExistence type="predicted"/>
<feature type="transmembrane region" description="Helical" evidence="9">
    <location>
        <begin position="166"/>
        <end position="184"/>
    </location>
</feature>
<dbReference type="CDD" id="cd18541">
    <property type="entry name" value="ABC_6TM_TmrB_like"/>
    <property type="match status" value="1"/>
</dbReference>
<keyword evidence="13" id="KW-1185">Reference proteome</keyword>
<dbReference type="InterPro" id="IPR039421">
    <property type="entry name" value="Type_1_exporter"/>
</dbReference>
<dbReference type="SUPFAM" id="SSF90123">
    <property type="entry name" value="ABC transporter transmembrane region"/>
    <property type="match status" value="1"/>
</dbReference>
<dbReference type="FunFam" id="3.40.50.300:FF:000221">
    <property type="entry name" value="Multidrug ABC transporter ATP-binding protein"/>
    <property type="match status" value="1"/>
</dbReference>
<dbReference type="FunFam" id="1.20.1560.10:FF:000011">
    <property type="entry name" value="Multidrug ABC transporter ATP-binding protein"/>
    <property type="match status" value="1"/>
</dbReference>
<dbReference type="GO" id="GO:0015421">
    <property type="term" value="F:ABC-type oligopeptide transporter activity"/>
    <property type="evidence" value="ECO:0007669"/>
    <property type="project" value="TreeGrafter"/>
</dbReference>
<dbReference type="InterPro" id="IPR003439">
    <property type="entry name" value="ABC_transporter-like_ATP-bd"/>
</dbReference>
<evidence type="ECO:0000256" key="8">
    <source>
        <dbReference type="ARBA" id="ARBA00023136"/>
    </source>
</evidence>
<feature type="transmembrane region" description="Helical" evidence="9">
    <location>
        <begin position="59"/>
        <end position="81"/>
    </location>
</feature>
<protein>
    <submittedName>
        <fullName evidence="12">ATP-binding cassette, subfamily B</fullName>
    </submittedName>
</protein>
<dbReference type="Pfam" id="PF00664">
    <property type="entry name" value="ABC_membrane"/>
    <property type="match status" value="1"/>
</dbReference>
<dbReference type="GO" id="GO:0016887">
    <property type="term" value="F:ATP hydrolysis activity"/>
    <property type="evidence" value="ECO:0007669"/>
    <property type="project" value="InterPro"/>
</dbReference>
<dbReference type="Gene3D" id="1.20.1560.10">
    <property type="entry name" value="ABC transporter type 1, transmembrane domain"/>
    <property type="match status" value="1"/>
</dbReference>
<dbReference type="InterPro" id="IPR036640">
    <property type="entry name" value="ABC1_TM_sf"/>
</dbReference>
<dbReference type="Pfam" id="PF00005">
    <property type="entry name" value="ABC_tran"/>
    <property type="match status" value="1"/>
</dbReference>
<dbReference type="SUPFAM" id="SSF52540">
    <property type="entry name" value="P-loop containing nucleoside triphosphate hydrolases"/>
    <property type="match status" value="1"/>
</dbReference>
<feature type="transmembrane region" description="Helical" evidence="9">
    <location>
        <begin position="20"/>
        <end position="47"/>
    </location>
</feature>
<dbReference type="Proteomes" id="UP000198571">
    <property type="component" value="Unassembled WGS sequence"/>
</dbReference>
<accession>A0A1H9QDF8</accession>
<evidence type="ECO:0000256" key="5">
    <source>
        <dbReference type="ARBA" id="ARBA00022741"/>
    </source>
</evidence>
<dbReference type="STRING" id="1601833.SAMN05518684_102159"/>
<feature type="transmembrane region" description="Helical" evidence="9">
    <location>
        <begin position="139"/>
        <end position="160"/>
    </location>
</feature>
<dbReference type="EMBL" id="FOGT01000002">
    <property type="protein sequence ID" value="SER58448.1"/>
    <property type="molecule type" value="Genomic_DNA"/>
</dbReference>
<reference evidence="13" key="1">
    <citation type="submission" date="2016-10" db="EMBL/GenBank/DDBJ databases">
        <authorList>
            <person name="Varghese N."/>
            <person name="Submissions S."/>
        </authorList>
    </citation>
    <scope>NUCLEOTIDE SEQUENCE [LARGE SCALE GENOMIC DNA]</scope>
    <source>
        <strain evidence="13">S9</strain>
    </source>
</reference>
<feature type="domain" description="ABC transmembrane type-1" evidence="11">
    <location>
        <begin position="24"/>
        <end position="307"/>
    </location>
</feature>